<dbReference type="AlphaFoldDB" id="A0A1P8U7I7"/>
<reference evidence="1 2" key="1">
    <citation type="submission" date="2016-12" db="EMBL/GenBank/DDBJ databases">
        <title>Complete genome sequence of Microbacterium aurum KACC 15219.</title>
        <authorList>
            <person name="Jung Y."/>
            <person name="Shin J.-H."/>
            <person name="Lee Y.-J."/>
            <person name="Yi H."/>
            <person name="Bahn Y.-S."/>
            <person name="Kim J.F."/>
            <person name="Lee D.-W."/>
        </authorList>
    </citation>
    <scope>NUCLEOTIDE SEQUENCE [LARGE SCALE GENOMIC DNA]</scope>
    <source>
        <strain evidence="1 2">KACC 15219</strain>
    </source>
</reference>
<dbReference type="STRING" id="36805.BOH66_07015"/>
<evidence type="ECO:0000313" key="1">
    <source>
        <dbReference type="EMBL" id="APZ34033.1"/>
    </source>
</evidence>
<gene>
    <name evidence="1" type="ORF">BOH66_07015</name>
</gene>
<proteinExistence type="predicted"/>
<dbReference type="OrthoDB" id="3577753at2"/>
<dbReference type="EMBL" id="CP018762">
    <property type="protein sequence ID" value="APZ34033.1"/>
    <property type="molecule type" value="Genomic_DNA"/>
</dbReference>
<sequence length="133" mass="14604">MSAPLVTTTRAAQLLGISRTTLWEHLSRGEVPVVYTAPRKRWVPARVLPSPNGSARAAHEPHQGPQRLGFEWTGGARTRREFAEAIGASYSAVVRAVAADFIPVGPDGRVPELWIAALCSLDEYRRQQEIATF</sequence>
<evidence type="ECO:0000313" key="2">
    <source>
        <dbReference type="Proteomes" id="UP000187185"/>
    </source>
</evidence>
<dbReference type="KEGG" id="maur:BOH66_07015"/>
<dbReference type="RefSeq" id="WP_076690349.1">
    <property type="nucleotide sequence ID" value="NZ_CP018762.1"/>
</dbReference>
<dbReference type="Proteomes" id="UP000187185">
    <property type="component" value="Chromosome"/>
</dbReference>
<organism evidence="1 2">
    <name type="scientific">Microbacterium aurum</name>
    <dbReference type="NCBI Taxonomy" id="36805"/>
    <lineage>
        <taxon>Bacteria</taxon>
        <taxon>Bacillati</taxon>
        <taxon>Actinomycetota</taxon>
        <taxon>Actinomycetes</taxon>
        <taxon>Micrococcales</taxon>
        <taxon>Microbacteriaceae</taxon>
        <taxon>Microbacterium</taxon>
    </lineage>
</organism>
<protein>
    <submittedName>
        <fullName evidence="1">Uncharacterized protein</fullName>
    </submittedName>
</protein>
<keyword evidence="2" id="KW-1185">Reference proteome</keyword>
<accession>A0A1P8U7I7</accession>
<name>A0A1P8U7I7_9MICO</name>